<dbReference type="GO" id="GO:0016787">
    <property type="term" value="F:hydrolase activity"/>
    <property type="evidence" value="ECO:0007669"/>
    <property type="project" value="UniProtKB-KW"/>
</dbReference>
<evidence type="ECO:0000256" key="4">
    <source>
        <dbReference type="ARBA" id="ARBA00023134"/>
    </source>
</evidence>
<name>A0A078JTJ6_BRANA</name>
<evidence type="ECO:0000256" key="1">
    <source>
        <dbReference type="ARBA" id="ARBA00005290"/>
    </source>
</evidence>
<dbReference type="PaxDb" id="3708-A0A078JTJ6"/>
<reference evidence="6" key="2">
    <citation type="submission" date="2014-06" db="EMBL/GenBank/DDBJ databases">
        <authorList>
            <person name="Genoscope - CEA"/>
        </authorList>
    </citation>
    <scope>NUCLEOTIDE SEQUENCE</scope>
</reference>
<sequence length="96" mass="11187">NIIEITEKMICYSLKMHSVFNTNFWFVNIAFGLDFYTDVQDLSYLQHYLNQDPCSVKYRKLTSELCSVVEDYGLVSFTTLDIQDKESVGELVKLIN</sequence>
<evidence type="ECO:0000256" key="3">
    <source>
        <dbReference type="ARBA" id="ARBA00022801"/>
    </source>
</evidence>
<organism evidence="6">
    <name type="scientific">Brassica napus</name>
    <name type="common">Rape</name>
    <dbReference type="NCBI Taxonomy" id="3708"/>
    <lineage>
        <taxon>Eukaryota</taxon>
        <taxon>Viridiplantae</taxon>
        <taxon>Streptophyta</taxon>
        <taxon>Embryophyta</taxon>
        <taxon>Tracheophyta</taxon>
        <taxon>Spermatophyta</taxon>
        <taxon>Magnoliopsida</taxon>
        <taxon>eudicotyledons</taxon>
        <taxon>Gunneridae</taxon>
        <taxon>Pentapetalae</taxon>
        <taxon>rosids</taxon>
        <taxon>malvids</taxon>
        <taxon>Brassicales</taxon>
        <taxon>Brassicaceae</taxon>
        <taxon>Brassiceae</taxon>
        <taxon>Brassica</taxon>
    </lineage>
</organism>
<dbReference type="PANTHER" id="PTHR21231:SF3">
    <property type="entry name" value="GPN-LOOP GTPASE 2"/>
    <property type="match status" value="1"/>
</dbReference>
<comment type="similarity">
    <text evidence="1 5">Belongs to the GPN-loop GTPase family.</text>
</comment>
<dbReference type="Gramene" id="CDY70888">
    <property type="protein sequence ID" value="CDY70888"/>
    <property type="gene ID" value="GSBRNA2T00008182001"/>
</dbReference>
<keyword evidence="2 5" id="KW-0547">Nucleotide-binding</keyword>
<dbReference type="STRING" id="3708.A0A078JTJ6"/>
<keyword evidence="4 5" id="KW-0342">GTP-binding</keyword>
<keyword evidence="3 5" id="KW-0378">Hydrolase</keyword>
<accession>A0A078JTJ6</accession>
<comment type="subunit">
    <text evidence="5">Binds to RNA polymerase II (RNAPII).</text>
</comment>
<evidence type="ECO:0000256" key="2">
    <source>
        <dbReference type="ARBA" id="ARBA00022741"/>
    </source>
</evidence>
<proteinExistence type="inferred from homology"/>
<dbReference type="Pfam" id="PF03029">
    <property type="entry name" value="ATP_bind_1"/>
    <property type="match status" value="1"/>
</dbReference>
<comment type="function">
    <text evidence="5">Small GTPase required for proper localization of RNA polymerase II and III (RNAPII and RNAPIII). May act at an RNAP assembly step prior to nuclear import.</text>
</comment>
<dbReference type="Gene3D" id="3.40.50.300">
    <property type="entry name" value="P-loop containing nucleotide triphosphate hydrolases"/>
    <property type="match status" value="1"/>
</dbReference>
<feature type="non-terminal residue" evidence="6">
    <location>
        <position position="1"/>
    </location>
</feature>
<dbReference type="PANTHER" id="PTHR21231">
    <property type="entry name" value="XPA-BINDING PROTEIN 1-RELATED"/>
    <property type="match status" value="1"/>
</dbReference>
<dbReference type="InterPro" id="IPR027417">
    <property type="entry name" value="P-loop_NTPase"/>
</dbReference>
<dbReference type="InterPro" id="IPR004130">
    <property type="entry name" value="Gpn"/>
</dbReference>
<evidence type="ECO:0000313" key="6">
    <source>
        <dbReference type="EMBL" id="CDY70888.1"/>
    </source>
</evidence>
<dbReference type="AlphaFoldDB" id="A0A078JTJ6"/>
<dbReference type="GO" id="GO:0005525">
    <property type="term" value="F:GTP binding"/>
    <property type="evidence" value="ECO:0007669"/>
    <property type="project" value="UniProtKB-KW"/>
</dbReference>
<reference evidence="6" key="1">
    <citation type="journal article" date="2014" name="Science">
        <title>Plant genetics. Early allopolyploid evolution in the post-Neolithic Brassica napus oilseed genome.</title>
        <authorList>
            <person name="Chalhoub B."/>
            <person name="Denoeud F."/>
            <person name="Liu S."/>
            <person name="Parkin I.A."/>
            <person name="Tang H."/>
            <person name="Wang X."/>
            <person name="Chiquet J."/>
            <person name="Belcram H."/>
            <person name="Tong C."/>
            <person name="Samans B."/>
            <person name="Correa M."/>
            <person name="Da Silva C."/>
            <person name="Just J."/>
            <person name="Falentin C."/>
            <person name="Koh C.S."/>
            <person name="Le Clainche I."/>
            <person name="Bernard M."/>
            <person name="Bento P."/>
            <person name="Noel B."/>
            <person name="Labadie K."/>
            <person name="Alberti A."/>
            <person name="Charles M."/>
            <person name="Arnaud D."/>
            <person name="Guo H."/>
            <person name="Daviaud C."/>
            <person name="Alamery S."/>
            <person name="Jabbari K."/>
            <person name="Zhao M."/>
            <person name="Edger P.P."/>
            <person name="Chelaifa H."/>
            <person name="Tack D."/>
            <person name="Lassalle G."/>
            <person name="Mestiri I."/>
            <person name="Schnel N."/>
            <person name="Le Paslier M.C."/>
            <person name="Fan G."/>
            <person name="Renault V."/>
            <person name="Bayer P.E."/>
            <person name="Golicz A.A."/>
            <person name="Manoli S."/>
            <person name="Lee T.H."/>
            <person name="Thi V.H."/>
            <person name="Chalabi S."/>
            <person name="Hu Q."/>
            <person name="Fan C."/>
            <person name="Tollenaere R."/>
            <person name="Lu Y."/>
            <person name="Battail C."/>
            <person name="Shen J."/>
            <person name="Sidebottom C.H."/>
            <person name="Wang X."/>
            <person name="Canaguier A."/>
            <person name="Chauveau A."/>
            <person name="Berard A."/>
            <person name="Deniot G."/>
            <person name="Guan M."/>
            <person name="Liu Z."/>
            <person name="Sun F."/>
            <person name="Lim Y.P."/>
            <person name="Lyons E."/>
            <person name="Town C.D."/>
            <person name="Bancroft I."/>
            <person name="Wang X."/>
            <person name="Meng J."/>
            <person name="Ma J."/>
            <person name="Pires J.C."/>
            <person name="King G.J."/>
            <person name="Brunel D."/>
            <person name="Delourme R."/>
            <person name="Renard M."/>
            <person name="Aury J.M."/>
            <person name="Adams K.L."/>
            <person name="Batley J."/>
            <person name="Snowdon R.J."/>
            <person name="Tost J."/>
            <person name="Edwards D."/>
            <person name="Zhou Y."/>
            <person name="Hua W."/>
            <person name="Sharpe A.G."/>
            <person name="Paterson A.H."/>
            <person name="Guan C."/>
            <person name="Wincker P."/>
        </authorList>
    </citation>
    <scope>NUCLEOTIDE SEQUENCE [LARGE SCALE GENOMIC DNA]</scope>
</reference>
<dbReference type="EMBL" id="LK043644">
    <property type="protein sequence ID" value="CDY70888.1"/>
    <property type="molecule type" value="Genomic_DNA"/>
</dbReference>
<gene>
    <name evidence="6" type="primary">BnaAnng35470D</name>
    <name evidence="6" type="ORF">GSBRNA2T00008182001</name>
</gene>
<protein>
    <recommendedName>
        <fullName evidence="5">GPN-loop GTPase 2</fullName>
    </recommendedName>
</protein>
<evidence type="ECO:0000256" key="5">
    <source>
        <dbReference type="RuleBase" id="RU365059"/>
    </source>
</evidence>